<keyword evidence="4 12" id="KW-0597">Phosphoprotein</keyword>
<dbReference type="EMBL" id="JABEQK010000002">
    <property type="protein sequence ID" value="MBB2204253.1"/>
    <property type="molecule type" value="Genomic_DNA"/>
</dbReference>
<feature type="modified residue" description="4-aspartylphosphate" evidence="12">
    <location>
        <position position="764"/>
    </location>
</feature>
<dbReference type="AlphaFoldDB" id="A0A7W4KC82"/>
<dbReference type="Proteomes" id="UP000540556">
    <property type="component" value="Unassembled WGS sequence"/>
</dbReference>
<dbReference type="GO" id="GO:0005524">
    <property type="term" value="F:ATP binding"/>
    <property type="evidence" value="ECO:0007669"/>
    <property type="project" value="UniProtKB-KW"/>
</dbReference>
<evidence type="ECO:0000259" key="13">
    <source>
        <dbReference type="PROSITE" id="PS50046"/>
    </source>
</evidence>
<dbReference type="InterPro" id="IPR036890">
    <property type="entry name" value="HATPase_C_sf"/>
</dbReference>
<dbReference type="InterPro" id="IPR029016">
    <property type="entry name" value="GAF-like_dom_sf"/>
</dbReference>
<evidence type="ECO:0000256" key="12">
    <source>
        <dbReference type="PROSITE-ProRule" id="PRU00169"/>
    </source>
</evidence>
<dbReference type="Pfam" id="PF00360">
    <property type="entry name" value="PHY"/>
    <property type="match status" value="1"/>
</dbReference>
<dbReference type="InterPro" id="IPR011006">
    <property type="entry name" value="CheY-like_superfamily"/>
</dbReference>
<dbReference type="PROSITE" id="PS50110">
    <property type="entry name" value="RESPONSE_REGULATORY"/>
    <property type="match status" value="1"/>
</dbReference>
<comment type="catalytic activity">
    <reaction evidence="1">
        <text>ATP + protein L-histidine = ADP + protein N-phospho-L-histidine.</text>
        <dbReference type="EC" id="2.7.13.3"/>
    </reaction>
</comment>
<evidence type="ECO:0000256" key="1">
    <source>
        <dbReference type="ARBA" id="ARBA00000085"/>
    </source>
</evidence>
<dbReference type="InterPro" id="IPR001789">
    <property type="entry name" value="Sig_transdc_resp-reg_receiver"/>
</dbReference>
<dbReference type="SUPFAM" id="SSF52172">
    <property type="entry name" value="CheY-like"/>
    <property type="match status" value="1"/>
</dbReference>
<organism evidence="15 16">
    <name type="scientific">Gluconacetobacter takamatsuzukensis</name>
    <dbReference type="NCBI Taxonomy" id="1286190"/>
    <lineage>
        <taxon>Bacteria</taxon>
        <taxon>Pseudomonadati</taxon>
        <taxon>Pseudomonadota</taxon>
        <taxon>Alphaproteobacteria</taxon>
        <taxon>Acetobacterales</taxon>
        <taxon>Acetobacteraceae</taxon>
        <taxon>Gluconacetobacter</taxon>
    </lineage>
</organism>
<evidence type="ECO:0000256" key="6">
    <source>
        <dbReference type="ARBA" id="ARBA00022679"/>
    </source>
</evidence>
<dbReference type="SMART" id="SM00065">
    <property type="entry name" value="GAF"/>
    <property type="match status" value="1"/>
</dbReference>
<evidence type="ECO:0000256" key="8">
    <source>
        <dbReference type="ARBA" id="ARBA00022777"/>
    </source>
</evidence>
<dbReference type="Gene3D" id="3.30.450.40">
    <property type="match status" value="1"/>
</dbReference>
<protein>
    <recommendedName>
        <fullName evidence="2">histidine kinase</fullName>
        <ecNumber evidence="2">2.7.13.3</ecNumber>
    </recommendedName>
</protein>
<dbReference type="SMART" id="SM00911">
    <property type="entry name" value="HWE_HK"/>
    <property type="match status" value="1"/>
</dbReference>
<sequence>MATVDGGVARGDRAPVPVPAGIQPNGCLLAFSEPGHCLTRFSENAAVSLNLPLLRIGMPIGECVGGAAATILGLPLREHAGRPGICFDVALIGGLRRDVTVHRTGDEIVIEFEAPTPARLHAHLAAQQRMVLEWLRDPVDAGTLLASAASALRQAFGYDRVMIYRFAPDWSGQIVADDRKEGLESLLGQFFSPSHIPVQARTLYRRLLIRVVGETPSRRVPLIDGPGLAPLNLSFMHLRAVSPLHGEYLARMGVCASMSISLIVDGALWGLIAFHHYSPRLLFMAERIAAKILGEFIALQIMGLNRSRRLRLARDAHLFFSRVIRDASGTAGLGHYIHGRLPELLELVSCDGGGLWTEQKWHASGLALPESDVRLLLDHTGATVTQQIWSTDCLTGDCAGFVPSVPDLCGALIIPVWPGHDDCLILFRRESVQAIHWGAARGGLEIGTEEVRGRSARWTTDDLELAGQYRSALMEIVARASQQKLLERTQAEAMQRMLNDELNHRVRNILAVIRSLTSRPPDAHDTAASYRDMIGKRIHAFANAHDLAVSGKAGILLHDLLAIELAPYRTGTNRVSLVGPDIRLSGRALTFLALLFHELATNAVKYGALSVADGCVAVTWQHDRFSDTCAIRWQERGGPPVRPPGRSGFGSLLIDRAVVHDLKGTAARHFDPDGMRLDICFPFAAIVEHLHADGLSSAEQQNEEAGPAILKDRTILVLEDEFIIAMELEDVLGMEHGARVHIASTLQAAFDILEAHSVDVAILDVNIAGESSLPVARALSGRGIPFLFATGYGSASSAISAFPDVPVLAKPYTMAGVVAALGAVMRPGGGKE</sequence>
<dbReference type="InterPro" id="IPR013515">
    <property type="entry name" value="Phytochrome_cen-reg"/>
</dbReference>
<dbReference type="GO" id="GO:0009584">
    <property type="term" value="P:detection of visible light"/>
    <property type="evidence" value="ECO:0007669"/>
    <property type="project" value="InterPro"/>
</dbReference>
<evidence type="ECO:0000256" key="3">
    <source>
        <dbReference type="ARBA" id="ARBA00022543"/>
    </source>
</evidence>
<keyword evidence="11" id="KW-0675">Receptor</keyword>
<dbReference type="RefSeq" id="WP_182948080.1">
    <property type="nucleotide sequence ID" value="NZ_JABEQK010000002.1"/>
</dbReference>
<dbReference type="InterPro" id="IPR035965">
    <property type="entry name" value="PAS-like_dom_sf"/>
</dbReference>
<feature type="domain" description="Phytochrome chromophore attachment site" evidence="13">
    <location>
        <begin position="140"/>
        <end position="299"/>
    </location>
</feature>
<dbReference type="PROSITE" id="PS50046">
    <property type="entry name" value="PHYTOCHROME_2"/>
    <property type="match status" value="1"/>
</dbReference>
<proteinExistence type="predicted"/>
<keyword evidence="3" id="KW-0600">Photoreceptor protein</keyword>
<evidence type="ECO:0000259" key="14">
    <source>
        <dbReference type="PROSITE" id="PS50110"/>
    </source>
</evidence>
<keyword evidence="16" id="KW-1185">Reference proteome</keyword>
<dbReference type="Pfam" id="PF00072">
    <property type="entry name" value="Response_reg"/>
    <property type="match status" value="1"/>
</dbReference>
<dbReference type="InterPro" id="IPR016132">
    <property type="entry name" value="Phyto_chromo_attachment"/>
</dbReference>
<evidence type="ECO:0000256" key="7">
    <source>
        <dbReference type="ARBA" id="ARBA00022741"/>
    </source>
</evidence>
<evidence type="ECO:0000256" key="11">
    <source>
        <dbReference type="ARBA" id="ARBA00023170"/>
    </source>
</evidence>
<dbReference type="Gene3D" id="3.40.50.2300">
    <property type="match status" value="1"/>
</dbReference>
<dbReference type="SUPFAM" id="SSF55781">
    <property type="entry name" value="GAF domain-like"/>
    <property type="match status" value="2"/>
</dbReference>
<keyword evidence="5" id="KW-0716">Sensory transduction</keyword>
<dbReference type="GO" id="GO:0004673">
    <property type="term" value="F:protein histidine kinase activity"/>
    <property type="evidence" value="ECO:0007669"/>
    <property type="project" value="UniProtKB-EC"/>
</dbReference>
<feature type="domain" description="Response regulatory" evidence="14">
    <location>
        <begin position="714"/>
        <end position="825"/>
    </location>
</feature>
<gene>
    <name evidence="15" type="ORF">HLH27_04370</name>
</gene>
<comment type="caution">
    <text evidence="15">The sequence shown here is derived from an EMBL/GenBank/DDBJ whole genome shotgun (WGS) entry which is preliminary data.</text>
</comment>
<dbReference type="GO" id="GO:0006355">
    <property type="term" value="P:regulation of DNA-templated transcription"/>
    <property type="evidence" value="ECO:0007669"/>
    <property type="project" value="InterPro"/>
</dbReference>
<keyword evidence="9" id="KW-0067">ATP-binding</keyword>
<dbReference type="InterPro" id="IPR003018">
    <property type="entry name" value="GAF"/>
</dbReference>
<evidence type="ECO:0000313" key="16">
    <source>
        <dbReference type="Proteomes" id="UP000540556"/>
    </source>
</evidence>
<name>A0A7W4KC82_9PROT</name>
<dbReference type="InterPro" id="IPR043150">
    <property type="entry name" value="Phytochrome_PHY_sf"/>
</dbReference>
<evidence type="ECO:0000256" key="9">
    <source>
        <dbReference type="ARBA" id="ARBA00022840"/>
    </source>
</evidence>
<dbReference type="Gene3D" id="3.30.450.20">
    <property type="entry name" value="PAS domain"/>
    <property type="match status" value="1"/>
</dbReference>
<dbReference type="PRINTS" id="PR01033">
    <property type="entry name" value="PHYTOCHROME"/>
</dbReference>
<dbReference type="Gene3D" id="3.30.565.10">
    <property type="entry name" value="Histidine kinase-like ATPase, C-terminal domain"/>
    <property type="match status" value="1"/>
</dbReference>
<evidence type="ECO:0000256" key="10">
    <source>
        <dbReference type="ARBA" id="ARBA00022991"/>
    </source>
</evidence>
<dbReference type="PANTHER" id="PTHR41523">
    <property type="entry name" value="TWO-COMPONENT SYSTEM SENSOR PROTEIN"/>
    <property type="match status" value="1"/>
</dbReference>
<evidence type="ECO:0000256" key="2">
    <source>
        <dbReference type="ARBA" id="ARBA00012438"/>
    </source>
</evidence>
<dbReference type="Pfam" id="PF01590">
    <property type="entry name" value="GAF"/>
    <property type="match status" value="1"/>
</dbReference>
<dbReference type="PANTHER" id="PTHR41523:SF7">
    <property type="entry name" value="HISTIDINE KINASE"/>
    <property type="match status" value="1"/>
</dbReference>
<reference evidence="15 16" key="1">
    <citation type="submission" date="2020-04" db="EMBL/GenBank/DDBJ databases">
        <title>Description of novel Gluconacetobacter.</title>
        <authorList>
            <person name="Sombolestani A."/>
        </authorList>
    </citation>
    <scope>NUCLEOTIDE SEQUENCE [LARGE SCALE GENOMIC DNA]</scope>
    <source>
        <strain evidence="15 16">LMG 27800</strain>
    </source>
</reference>
<dbReference type="Gene3D" id="3.30.450.270">
    <property type="match status" value="1"/>
</dbReference>
<dbReference type="InterPro" id="IPR001294">
    <property type="entry name" value="Phytochrome"/>
</dbReference>
<dbReference type="EC" id="2.7.13.3" evidence="2"/>
<accession>A0A7W4KC82</accession>
<dbReference type="Pfam" id="PF07536">
    <property type="entry name" value="HWE_HK"/>
    <property type="match status" value="1"/>
</dbReference>
<dbReference type="GO" id="GO:0000160">
    <property type="term" value="P:phosphorelay signal transduction system"/>
    <property type="evidence" value="ECO:0007669"/>
    <property type="project" value="InterPro"/>
</dbReference>
<evidence type="ECO:0000313" key="15">
    <source>
        <dbReference type="EMBL" id="MBB2204253.1"/>
    </source>
</evidence>
<dbReference type="Pfam" id="PF08446">
    <property type="entry name" value="PAS_2"/>
    <property type="match status" value="1"/>
</dbReference>
<keyword evidence="10" id="KW-0157">Chromophore</keyword>
<dbReference type="GO" id="GO:0009881">
    <property type="term" value="F:photoreceptor activity"/>
    <property type="evidence" value="ECO:0007669"/>
    <property type="project" value="UniProtKB-KW"/>
</dbReference>
<dbReference type="SUPFAM" id="SSF55785">
    <property type="entry name" value="PYP-like sensor domain (PAS domain)"/>
    <property type="match status" value="1"/>
</dbReference>
<keyword evidence="6" id="KW-0808">Transferase</keyword>
<evidence type="ECO:0000256" key="5">
    <source>
        <dbReference type="ARBA" id="ARBA00022606"/>
    </source>
</evidence>
<dbReference type="InterPro" id="IPR011102">
    <property type="entry name" value="Sig_transdc_His_kinase_HWE"/>
</dbReference>
<dbReference type="InterPro" id="IPR013654">
    <property type="entry name" value="PAS_2"/>
</dbReference>
<keyword evidence="8" id="KW-0418">Kinase</keyword>
<evidence type="ECO:0000256" key="4">
    <source>
        <dbReference type="ARBA" id="ARBA00022553"/>
    </source>
</evidence>
<dbReference type="SMART" id="SM00448">
    <property type="entry name" value="REC"/>
    <property type="match status" value="1"/>
</dbReference>
<keyword evidence="7" id="KW-0547">Nucleotide-binding</keyword>